<dbReference type="InterPro" id="IPR041492">
    <property type="entry name" value="HAD_2"/>
</dbReference>
<dbReference type="Pfam" id="PF13419">
    <property type="entry name" value="HAD_2"/>
    <property type="match status" value="1"/>
</dbReference>
<dbReference type="GO" id="GO:0008253">
    <property type="term" value="F:5'-nucleotidase activity"/>
    <property type="evidence" value="ECO:0007669"/>
    <property type="project" value="InterPro"/>
</dbReference>
<dbReference type="SFLD" id="SFLDS00003">
    <property type="entry name" value="Haloacid_Dehalogenase"/>
    <property type="match status" value="1"/>
</dbReference>
<dbReference type="OrthoDB" id="9802350at2"/>
<dbReference type="Proteomes" id="UP000198668">
    <property type="component" value="Unassembled WGS sequence"/>
</dbReference>
<dbReference type="PANTHER" id="PTHR47478">
    <property type="match status" value="1"/>
</dbReference>
<gene>
    <name evidence="1" type="ORF">SAMN04489868_1299</name>
</gene>
<dbReference type="EMBL" id="FOQE01000029">
    <property type="protein sequence ID" value="SFH81856.1"/>
    <property type="molecule type" value="Genomic_DNA"/>
</dbReference>
<dbReference type="InterPro" id="IPR011951">
    <property type="entry name" value="HAD-SF_hydro_IA_YjjG/PynA"/>
</dbReference>
<reference evidence="1 2" key="1">
    <citation type="submission" date="2016-10" db="EMBL/GenBank/DDBJ databases">
        <authorList>
            <person name="de Groot N.N."/>
        </authorList>
    </citation>
    <scope>NUCLEOTIDE SEQUENCE [LARGE SCALE GENOMIC DNA]</scope>
    <source>
        <strain evidence="1 2">DSM 27630</strain>
    </source>
</reference>
<dbReference type="InterPro" id="IPR023198">
    <property type="entry name" value="PGP-like_dom2"/>
</dbReference>
<accession>A0A1I3D592</accession>
<evidence type="ECO:0000313" key="1">
    <source>
        <dbReference type="EMBL" id="SFH81856.1"/>
    </source>
</evidence>
<dbReference type="SUPFAM" id="SSF56784">
    <property type="entry name" value="HAD-like"/>
    <property type="match status" value="1"/>
</dbReference>
<protein>
    <submittedName>
        <fullName evidence="1">2-haloacid dehalogenase</fullName>
    </submittedName>
</protein>
<dbReference type="CDD" id="cd04305">
    <property type="entry name" value="HAD_Neu5Ac-Pase_like"/>
    <property type="match status" value="1"/>
</dbReference>
<dbReference type="InterPro" id="IPR023214">
    <property type="entry name" value="HAD_sf"/>
</dbReference>
<proteinExistence type="predicted"/>
<dbReference type="InterPro" id="IPR052550">
    <property type="entry name" value="Pyrimidine_5'-ntase_YjjG"/>
</dbReference>
<dbReference type="SFLD" id="SFLDG01135">
    <property type="entry name" value="C1.5.6:_HAD__Beta-PGM__Phospha"/>
    <property type="match status" value="1"/>
</dbReference>
<dbReference type="PANTHER" id="PTHR47478:SF1">
    <property type="entry name" value="PYRIMIDINE 5'-NUCLEOTIDASE YJJG"/>
    <property type="match status" value="1"/>
</dbReference>
<dbReference type="SFLD" id="SFLDG01129">
    <property type="entry name" value="C1.5:_HAD__Beta-PGM__Phosphata"/>
    <property type="match status" value="1"/>
</dbReference>
<dbReference type="InterPro" id="IPR006439">
    <property type="entry name" value="HAD-SF_hydro_IA"/>
</dbReference>
<dbReference type="RefSeq" id="WP_092093051.1">
    <property type="nucleotide sequence ID" value="NZ_FOQE01000029.1"/>
</dbReference>
<organism evidence="1 2">
    <name type="scientific">Pisciglobus halotolerans</name>
    <dbReference type="NCBI Taxonomy" id="745365"/>
    <lineage>
        <taxon>Bacteria</taxon>
        <taxon>Bacillati</taxon>
        <taxon>Bacillota</taxon>
        <taxon>Bacilli</taxon>
        <taxon>Lactobacillales</taxon>
        <taxon>Carnobacteriaceae</taxon>
    </lineage>
</organism>
<dbReference type="InterPro" id="IPR036412">
    <property type="entry name" value="HAD-like_sf"/>
</dbReference>
<name>A0A1I3D592_9LACT</name>
<dbReference type="Gene3D" id="3.40.50.1000">
    <property type="entry name" value="HAD superfamily/HAD-like"/>
    <property type="match status" value="1"/>
</dbReference>
<dbReference type="NCBIfam" id="TIGR01549">
    <property type="entry name" value="HAD-SF-IA-v1"/>
    <property type="match status" value="1"/>
</dbReference>
<dbReference type="Gene3D" id="1.10.150.240">
    <property type="entry name" value="Putative phosphatase, domain 2"/>
    <property type="match status" value="1"/>
</dbReference>
<sequence length="241" mass="27755">MNNYKFLLFDVDDTLLDFKSSEKAALQSLFEEQRIPFTETIAQTYSRVNQKLWQAYEVGEISRETIFNTRFSVVFEELGQAVDGEVFERHYRHLLGEGHDLIDGSLKLIQDLSNQYDCYVVTNGVSDTQYRRLTDAQLLPYFEGIFVSEDTGFQKPMKAFFDHVFARIPHFDLERALIIGDSLTSDIQGGINAGIDTCWFNPEQKENHTAILPTYEIQHLSEIYSLLAGNLEKHTARLHAK</sequence>
<evidence type="ECO:0000313" key="2">
    <source>
        <dbReference type="Proteomes" id="UP000198668"/>
    </source>
</evidence>
<dbReference type="AlphaFoldDB" id="A0A1I3D592"/>
<keyword evidence="2" id="KW-1185">Reference proteome</keyword>
<dbReference type="NCBIfam" id="TIGR02254">
    <property type="entry name" value="YjjG_YfnB"/>
    <property type="match status" value="1"/>
</dbReference>